<dbReference type="EMBL" id="JBAMMX010000003">
    <property type="protein sequence ID" value="KAK6944558.1"/>
    <property type="molecule type" value="Genomic_DNA"/>
</dbReference>
<dbReference type="Proteomes" id="UP001370490">
    <property type="component" value="Unassembled WGS sequence"/>
</dbReference>
<comment type="caution">
    <text evidence="1">The sequence shown here is derived from an EMBL/GenBank/DDBJ whole genome shotgun (WGS) entry which is preliminary data.</text>
</comment>
<reference evidence="1 2" key="1">
    <citation type="submission" date="2023-12" db="EMBL/GenBank/DDBJ databases">
        <title>A high-quality genome assembly for Dillenia turbinata (Dilleniales).</title>
        <authorList>
            <person name="Chanderbali A."/>
        </authorList>
    </citation>
    <scope>NUCLEOTIDE SEQUENCE [LARGE SCALE GENOMIC DNA]</scope>
    <source>
        <strain evidence="1">LSX21</strain>
        <tissue evidence="1">Leaf</tissue>
    </source>
</reference>
<protein>
    <recommendedName>
        <fullName evidence="3">Protein PRD1</fullName>
    </recommendedName>
</protein>
<gene>
    <name evidence="1" type="ORF">RJ641_025660</name>
</gene>
<dbReference type="PANTHER" id="PTHR36379:SF1">
    <property type="entry name" value="PUTATIVE RECOMBINATION INITIATION DEFECT 1-RELATED"/>
    <property type="match status" value="1"/>
</dbReference>
<dbReference type="InterPro" id="IPR044968">
    <property type="entry name" value="PRD1"/>
</dbReference>
<evidence type="ECO:0000313" key="1">
    <source>
        <dbReference type="EMBL" id="KAK6944558.1"/>
    </source>
</evidence>
<name>A0AAN8W1C7_9MAGN</name>
<organism evidence="1 2">
    <name type="scientific">Dillenia turbinata</name>
    <dbReference type="NCBI Taxonomy" id="194707"/>
    <lineage>
        <taxon>Eukaryota</taxon>
        <taxon>Viridiplantae</taxon>
        <taxon>Streptophyta</taxon>
        <taxon>Embryophyta</taxon>
        <taxon>Tracheophyta</taxon>
        <taxon>Spermatophyta</taxon>
        <taxon>Magnoliopsida</taxon>
        <taxon>eudicotyledons</taxon>
        <taxon>Gunneridae</taxon>
        <taxon>Pentapetalae</taxon>
        <taxon>Dilleniales</taxon>
        <taxon>Dilleniaceae</taxon>
        <taxon>Dillenia</taxon>
    </lineage>
</organism>
<keyword evidence="2" id="KW-1185">Reference proteome</keyword>
<accession>A0AAN8W1C7</accession>
<evidence type="ECO:0008006" key="3">
    <source>
        <dbReference type="Google" id="ProtNLM"/>
    </source>
</evidence>
<dbReference type="PANTHER" id="PTHR36379">
    <property type="entry name" value="PROTEIN PRD1"/>
    <property type="match status" value="1"/>
</dbReference>
<dbReference type="InterPro" id="IPR016024">
    <property type="entry name" value="ARM-type_fold"/>
</dbReference>
<proteinExistence type="predicted"/>
<dbReference type="GO" id="GO:0042138">
    <property type="term" value="P:meiotic DNA double-strand break formation"/>
    <property type="evidence" value="ECO:0007669"/>
    <property type="project" value="InterPro"/>
</dbReference>
<sequence length="1315" mass="146570">MLLEEFSQIPNEEDEAGDYYLITDSTPFIDDPKLTPCSQGHQPSLKLQTVEGGTICLLCFSNLISDSSSPTFHVTYALSQLSQALSQPQFLQSLLMFHSHFLISPLLRALSSFDDDPIADQITNLIVRLSESGGSSVFGDFLMRITDQLSSGSLAWSRRQVYTLHCLGILLKCQTVNPQAHIRDLDALISNLVEGLELPSEEIRGEILFVLYKLSNLNFAPGENDVAGVFLSFSPTLFRLSLDALVKTQSDAVWLNCVGLLTVLIKRGFLESASVNVKKYSDPCGVDDFMQVKEWGVHESPLNSLFAEAIKGPLLSSDNQVQISTLNFILLLLSRDVNPVSLAQVLVQENIADYVFEILRLSELKDPAISSCVQVLDLLSADEQSFRHRLAIGFTTLIPVLNYVASVPFHPIQTCLLKVVWNFISNCPGAVSVSHLEELCVALSGMVRRYGDGGMGMPPETFIIACSIFVALMKSPSSHGSSAFAASIQEASKLAILSCLKLSEKDPLQFLHSLYLLKEAYEFTHRENDNSNSSVLELRSCVLNVCETYILPWLLTAIHEVEDEETILGVLETFHSILVLDSDFQVTKFANSMISSSWFSFSFECLGLFPTERLKCRVFQILSSMVDVTMGNDSGQPIRDASSHLPSDPTDMLFLLGQKSLDNLELQLCQYAVLLILHISSLYDERLADDKLVLASLEQYILINGNNFVYEMTESSVLEQLVNLYGLYRGLGKLSYQIPYSLEAEKVLFQMLFEKEWDLASIRIHSKSLKWLFQQDKIVKPLFHQILKFCRCYSSDGSNIVIHSNGNQNLDVYAIAKLVVEADNFAATLLVSLLSQLLESEGQWHEIGSVLNLMTIIINIFPTAADQLCLHGLVNTVHSTYYLNNHSSSQTSMAILLLLFNILRSVHSAVLSDSEAWLAVTTKLIDSVLATVTVDNWNMESLLTASILSLVLHHSSNQSLVEASKAILINTSLASIIKNTTCAACSAGPILTDHDEGTSTGETLVYILLLQYFSLRSLNAVLPGQVDWQYFLDSSEEMQPFLISIPCHDLCRLMHFGAPPVKLVASYCLLELFTIISNEKNVEKEFKCSKEYLNSIMAVLEGFVFYDDVRVALNCALCLSMYLEWEILDVQDIRITAQDHWCRLIIGEMTMSLAVPHLASKSNLNHQKPALHVALALLKGRRPPTWMRSVIDDTCITGMIENLSAGNMSVEIVLLFQELQRNGFLKMEHVGNLNRVFQACRRHSYSSAQDGCVEEHAEKVIAFPGDMRKVCQFLIHLMSSGSSSIMNPGGTRGEKKRLLDEIEIFFSSLTELRED</sequence>
<dbReference type="SUPFAM" id="SSF48371">
    <property type="entry name" value="ARM repeat"/>
    <property type="match status" value="1"/>
</dbReference>
<evidence type="ECO:0000313" key="2">
    <source>
        <dbReference type="Proteomes" id="UP001370490"/>
    </source>
</evidence>